<dbReference type="Gene3D" id="3.90.1150.10">
    <property type="entry name" value="Aspartate Aminotransferase, domain 1"/>
    <property type="match status" value="1"/>
</dbReference>
<dbReference type="CDD" id="cd00616">
    <property type="entry name" value="AHBA_syn"/>
    <property type="match status" value="1"/>
</dbReference>
<organism evidence="4 5">
    <name type="scientific">Candidatus Desantisbacteria bacterium CG2_30_40_21</name>
    <dbReference type="NCBI Taxonomy" id="1817895"/>
    <lineage>
        <taxon>Bacteria</taxon>
        <taxon>Candidatus Desantisiibacteriota</taxon>
    </lineage>
</organism>
<evidence type="ECO:0000256" key="3">
    <source>
        <dbReference type="RuleBase" id="RU004508"/>
    </source>
</evidence>
<protein>
    <submittedName>
        <fullName evidence="4">UDP-4-amino-4, 6-dideoxy-N-acetyl-beta-L-altrosamine transaminase</fullName>
    </submittedName>
</protein>
<dbReference type="GO" id="GO:0008483">
    <property type="term" value="F:transaminase activity"/>
    <property type="evidence" value="ECO:0007669"/>
    <property type="project" value="TreeGrafter"/>
</dbReference>
<comment type="caution">
    <text evidence="4">The sequence shown here is derived from an EMBL/GenBank/DDBJ whole genome shotgun (WGS) entry which is preliminary data.</text>
</comment>
<accession>A0A1J5EJA3</accession>
<evidence type="ECO:0000313" key="4">
    <source>
        <dbReference type="EMBL" id="OIP43406.1"/>
    </source>
</evidence>
<dbReference type="InterPro" id="IPR015421">
    <property type="entry name" value="PyrdxlP-dep_Trfase_major"/>
</dbReference>
<evidence type="ECO:0000313" key="5">
    <source>
        <dbReference type="Proteomes" id="UP000183085"/>
    </source>
</evidence>
<dbReference type="SUPFAM" id="SSF53383">
    <property type="entry name" value="PLP-dependent transferases"/>
    <property type="match status" value="1"/>
</dbReference>
<sequence length="399" mass="44611">MKIEIPAIEGGTPVRDTFLSFHQALLGEEEEASVIQTLRSGWLTTGPKTKQFEAEFARYANAEHAVAVNSCTAALHLSLIAAEIGEGDEVITTPMTFCATANVIVQVRATPVFVDVDPVTLNIDVNKIEEKITLKTKAIMPVHYAGCPCEMDAILEIARKHNLLVIEDAAHATETEYHGKKVGSIGDMTAFSFYATKNLTTAEGGMLTTNSKELEERVRIFALHGMSKDAWKRYSPEGYQHYQVLYPGYKYNMADIQASLGLCQLAKIEGFLKVRQKYVAAYDNAFKDMDAIIRIGRIPDIKHAEHLYVIMVKTEMLNASRDMILSCLQKENIGVSVHFQSLHLQPYYRQQFGFSEGAFPVTEYAGERILSLPLYPGLKEQDVDDVIKAVRKVVGYYRQ</sequence>
<dbReference type="GO" id="GO:0000271">
    <property type="term" value="P:polysaccharide biosynthetic process"/>
    <property type="evidence" value="ECO:0007669"/>
    <property type="project" value="TreeGrafter"/>
</dbReference>
<dbReference type="InterPro" id="IPR000653">
    <property type="entry name" value="DegT/StrS_aminotransferase"/>
</dbReference>
<evidence type="ECO:0000256" key="1">
    <source>
        <dbReference type="PIRSR" id="PIRSR000390-1"/>
    </source>
</evidence>
<feature type="active site" description="Proton acceptor" evidence="1">
    <location>
        <position position="197"/>
    </location>
</feature>
<name>A0A1J5EJA3_9BACT</name>
<dbReference type="GO" id="GO:0030170">
    <property type="term" value="F:pyridoxal phosphate binding"/>
    <property type="evidence" value="ECO:0007669"/>
    <property type="project" value="TreeGrafter"/>
</dbReference>
<proteinExistence type="inferred from homology"/>
<keyword evidence="2 3" id="KW-0663">Pyridoxal phosphate</keyword>
<dbReference type="PANTHER" id="PTHR30244">
    <property type="entry name" value="TRANSAMINASE"/>
    <property type="match status" value="1"/>
</dbReference>
<dbReference type="InterPro" id="IPR015422">
    <property type="entry name" value="PyrdxlP-dep_Trfase_small"/>
</dbReference>
<dbReference type="Gene3D" id="3.40.640.10">
    <property type="entry name" value="Type I PLP-dependent aspartate aminotransferase-like (Major domain)"/>
    <property type="match status" value="1"/>
</dbReference>
<dbReference type="PANTHER" id="PTHR30244:SF34">
    <property type="entry name" value="DTDP-4-AMINO-4,6-DIDEOXYGALACTOSE TRANSAMINASE"/>
    <property type="match status" value="1"/>
</dbReference>
<dbReference type="Proteomes" id="UP000183085">
    <property type="component" value="Unassembled WGS sequence"/>
</dbReference>
<dbReference type="Pfam" id="PF01041">
    <property type="entry name" value="DegT_DnrJ_EryC1"/>
    <property type="match status" value="1"/>
</dbReference>
<evidence type="ECO:0000256" key="2">
    <source>
        <dbReference type="PIRSR" id="PIRSR000390-2"/>
    </source>
</evidence>
<feature type="modified residue" description="N6-(pyridoxal phosphate)lysine" evidence="2">
    <location>
        <position position="197"/>
    </location>
</feature>
<dbReference type="InterPro" id="IPR015424">
    <property type="entry name" value="PyrdxlP-dep_Trfase"/>
</dbReference>
<reference evidence="4 5" key="1">
    <citation type="journal article" date="2016" name="Environ. Microbiol.">
        <title>Genomic resolution of a cold subsurface aquifer community provides metabolic insights for novel microbes adapted to high CO concentrations.</title>
        <authorList>
            <person name="Probst A.J."/>
            <person name="Castelle C.J."/>
            <person name="Singh A."/>
            <person name="Brown C.T."/>
            <person name="Anantharaman K."/>
            <person name="Sharon I."/>
            <person name="Hug L.A."/>
            <person name="Burstein D."/>
            <person name="Emerson J.B."/>
            <person name="Thomas B.C."/>
            <person name="Banfield J.F."/>
        </authorList>
    </citation>
    <scope>NUCLEOTIDE SEQUENCE [LARGE SCALE GENOMIC DNA]</scope>
    <source>
        <strain evidence="4">CG2_30_40_21</strain>
    </source>
</reference>
<gene>
    <name evidence="4" type="ORF">AUJ95_00785</name>
</gene>
<dbReference type="PIRSF" id="PIRSF000390">
    <property type="entry name" value="PLP_StrS"/>
    <property type="match status" value="1"/>
</dbReference>
<dbReference type="EMBL" id="MNYI01000018">
    <property type="protein sequence ID" value="OIP43406.1"/>
    <property type="molecule type" value="Genomic_DNA"/>
</dbReference>
<dbReference type="AlphaFoldDB" id="A0A1J5EJA3"/>
<comment type="similarity">
    <text evidence="3">Belongs to the DegT/DnrJ/EryC1 family.</text>
</comment>
<dbReference type="STRING" id="1817895.AUJ95_00785"/>